<dbReference type="InterPro" id="IPR053277">
    <property type="entry name" value="Endomembrane_traffic_mod"/>
</dbReference>
<accession>A0A078FK40</accession>
<dbReference type="PANTHER" id="PTHR45005:SF2">
    <property type="entry name" value="PROTEIN HLB1"/>
    <property type="match status" value="1"/>
</dbReference>
<proteinExistence type="predicted"/>
<keyword evidence="2" id="KW-1185">Reference proteome</keyword>
<evidence type="ECO:0000313" key="2">
    <source>
        <dbReference type="Proteomes" id="UP000028999"/>
    </source>
</evidence>
<dbReference type="Gramene" id="CDY13377">
    <property type="protein sequence ID" value="CDY13377"/>
    <property type="gene ID" value="GSBRNA2T00071405001"/>
</dbReference>
<dbReference type="Gene3D" id="1.25.40.10">
    <property type="entry name" value="Tetratricopeptide repeat domain"/>
    <property type="match status" value="1"/>
</dbReference>
<sequence length="269" mass="29857">MAKMRGLTKEAEQLWEYVSNHWQNFILLIVKTKTMALNNWGLVLQAGANPKKFSNGCIILYELSQIVPAREKEKVARNAISKFRAAIRLQFDFHRAIYNLGTVLYILAEDTFKTWDIPPGELYSQPANYIAAAHSLKPSYSVYSSALRLVRSMLPLPLLKIGYLTTPPMENSLAQLLQGLSQFENLSGKSEPMSTNVERKTVRVNITEIGSVTTCADLTLPHGAGLCIDTVHGPVYLVADSWESLDGWMDAIRLVSKGKSDVLAGIITA</sequence>
<organism evidence="1 2">
    <name type="scientific">Brassica napus</name>
    <name type="common">Rape</name>
    <dbReference type="NCBI Taxonomy" id="3708"/>
    <lineage>
        <taxon>Eukaryota</taxon>
        <taxon>Viridiplantae</taxon>
        <taxon>Streptophyta</taxon>
        <taxon>Embryophyta</taxon>
        <taxon>Tracheophyta</taxon>
        <taxon>Spermatophyta</taxon>
        <taxon>Magnoliopsida</taxon>
        <taxon>eudicotyledons</taxon>
        <taxon>Gunneridae</taxon>
        <taxon>Pentapetalae</taxon>
        <taxon>rosids</taxon>
        <taxon>malvids</taxon>
        <taxon>Brassicales</taxon>
        <taxon>Brassicaceae</taxon>
        <taxon>Brassiceae</taxon>
        <taxon>Brassica</taxon>
    </lineage>
</organism>
<dbReference type="Proteomes" id="UP000028999">
    <property type="component" value="Unassembled WGS sequence"/>
</dbReference>
<gene>
    <name evidence="1" type="primary">BnaC06g13800D</name>
    <name evidence="1" type="ORF">GSBRNA2T00071405001</name>
</gene>
<dbReference type="OMA" id="ACWILEI"/>
<protein>
    <submittedName>
        <fullName evidence="1">BnaC06g13800D protein</fullName>
    </submittedName>
</protein>
<dbReference type="STRING" id="3708.A0A078FK40"/>
<evidence type="ECO:0000313" key="1">
    <source>
        <dbReference type="EMBL" id="CDY13377.1"/>
    </source>
</evidence>
<dbReference type="EMBL" id="LK032034">
    <property type="protein sequence ID" value="CDY13377.1"/>
    <property type="molecule type" value="Genomic_DNA"/>
</dbReference>
<name>A0A078FK40_BRANA</name>
<dbReference type="AlphaFoldDB" id="A0A078FK40"/>
<dbReference type="PaxDb" id="3708-A0A078FK40"/>
<dbReference type="PANTHER" id="PTHR45005">
    <property type="match status" value="1"/>
</dbReference>
<reference evidence="1 2" key="1">
    <citation type="journal article" date="2014" name="Science">
        <title>Plant genetics. Early allopolyploid evolution in the post-Neolithic Brassica napus oilseed genome.</title>
        <authorList>
            <person name="Chalhoub B."/>
            <person name="Denoeud F."/>
            <person name="Liu S."/>
            <person name="Parkin I.A."/>
            <person name="Tang H."/>
            <person name="Wang X."/>
            <person name="Chiquet J."/>
            <person name="Belcram H."/>
            <person name="Tong C."/>
            <person name="Samans B."/>
            <person name="Correa M."/>
            <person name="Da Silva C."/>
            <person name="Just J."/>
            <person name="Falentin C."/>
            <person name="Koh C.S."/>
            <person name="Le Clainche I."/>
            <person name="Bernard M."/>
            <person name="Bento P."/>
            <person name="Noel B."/>
            <person name="Labadie K."/>
            <person name="Alberti A."/>
            <person name="Charles M."/>
            <person name="Arnaud D."/>
            <person name="Guo H."/>
            <person name="Daviaud C."/>
            <person name="Alamery S."/>
            <person name="Jabbari K."/>
            <person name="Zhao M."/>
            <person name="Edger P.P."/>
            <person name="Chelaifa H."/>
            <person name="Tack D."/>
            <person name="Lassalle G."/>
            <person name="Mestiri I."/>
            <person name="Schnel N."/>
            <person name="Le Paslier M.C."/>
            <person name="Fan G."/>
            <person name="Renault V."/>
            <person name="Bayer P.E."/>
            <person name="Golicz A.A."/>
            <person name="Manoli S."/>
            <person name="Lee T.H."/>
            <person name="Thi V.H."/>
            <person name="Chalabi S."/>
            <person name="Hu Q."/>
            <person name="Fan C."/>
            <person name="Tollenaere R."/>
            <person name="Lu Y."/>
            <person name="Battail C."/>
            <person name="Shen J."/>
            <person name="Sidebottom C.H."/>
            <person name="Wang X."/>
            <person name="Canaguier A."/>
            <person name="Chauveau A."/>
            <person name="Berard A."/>
            <person name="Deniot G."/>
            <person name="Guan M."/>
            <person name="Liu Z."/>
            <person name="Sun F."/>
            <person name="Lim Y.P."/>
            <person name="Lyons E."/>
            <person name="Town C.D."/>
            <person name="Bancroft I."/>
            <person name="Wang X."/>
            <person name="Meng J."/>
            <person name="Ma J."/>
            <person name="Pires J.C."/>
            <person name="King G.J."/>
            <person name="Brunel D."/>
            <person name="Delourme R."/>
            <person name="Renard M."/>
            <person name="Aury J.M."/>
            <person name="Adams K.L."/>
            <person name="Batley J."/>
            <person name="Snowdon R.J."/>
            <person name="Tost J."/>
            <person name="Edwards D."/>
            <person name="Zhou Y."/>
            <person name="Hua W."/>
            <person name="Sharpe A.G."/>
            <person name="Paterson A.H."/>
            <person name="Guan C."/>
            <person name="Wincker P."/>
        </authorList>
    </citation>
    <scope>NUCLEOTIDE SEQUENCE [LARGE SCALE GENOMIC DNA]</scope>
    <source>
        <strain evidence="2">cv. Darmor-bzh</strain>
    </source>
</reference>
<dbReference type="InterPro" id="IPR011990">
    <property type="entry name" value="TPR-like_helical_dom_sf"/>
</dbReference>